<reference evidence="1" key="1">
    <citation type="journal article" date="2012" name="Nature">
        <title>The tomato genome sequence provides insights into fleshy fruit evolution.</title>
        <authorList>
            <consortium name="Tomato Genome Consortium"/>
        </authorList>
    </citation>
    <scope>NUCLEOTIDE SEQUENCE [LARGE SCALE GENOMIC DNA]</scope>
    <source>
        <strain evidence="1">cv. Heinz 1706</strain>
    </source>
</reference>
<reference evidence="1" key="2">
    <citation type="submission" date="2015-06" db="UniProtKB">
        <authorList>
            <consortium name="EnsemblPlants"/>
        </authorList>
    </citation>
    <scope>IDENTIFICATION</scope>
    <source>
        <strain evidence="1">cv. Heinz 1706</strain>
    </source>
</reference>
<keyword evidence="2" id="KW-1185">Reference proteome</keyword>
<dbReference type="PhylomeDB" id="K4D096"/>
<organism evidence="1">
    <name type="scientific">Solanum lycopersicum</name>
    <name type="common">Tomato</name>
    <name type="synonym">Lycopersicon esculentum</name>
    <dbReference type="NCBI Taxonomy" id="4081"/>
    <lineage>
        <taxon>Eukaryota</taxon>
        <taxon>Viridiplantae</taxon>
        <taxon>Streptophyta</taxon>
        <taxon>Embryophyta</taxon>
        <taxon>Tracheophyta</taxon>
        <taxon>Spermatophyta</taxon>
        <taxon>Magnoliopsida</taxon>
        <taxon>eudicotyledons</taxon>
        <taxon>Gunneridae</taxon>
        <taxon>Pentapetalae</taxon>
        <taxon>asterids</taxon>
        <taxon>lamiids</taxon>
        <taxon>Solanales</taxon>
        <taxon>Solanaceae</taxon>
        <taxon>Solanoideae</taxon>
        <taxon>Solaneae</taxon>
        <taxon>Solanum</taxon>
        <taxon>Solanum subgen. Lycopersicon</taxon>
    </lineage>
</organism>
<dbReference type="PaxDb" id="4081-Solyc10g049390.1.1"/>
<dbReference type="InParanoid" id="K4D096"/>
<name>K4D096_SOLLC</name>
<evidence type="ECO:0000313" key="2">
    <source>
        <dbReference type="Proteomes" id="UP000004994"/>
    </source>
</evidence>
<proteinExistence type="predicted"/>
<dbReference type="EnsemblPlants" id="Solyc10g049390.1.1">
    <property type="protein sequence ID" value="Solyc10g049390.1.1"/>
    <property type="gene ID" value="Solyc10g049390.1"/>
</dbReference>
<sequence length="106" mass="11916">MAKFVSRKLYWTASTSFCDFNVRKIISLDVAKETCVSLELTICGEDNLNIKLGVVGRKLQHTVDVVGYDPIEIYAESIVNPLRFLEVEVDSVLASECMDRNDESLP</sequence>
<dbReference type="Gramene" id="Solyc10g049390.1.1">
    <property type="protein sequence ID" value="Solyc10g049390.1.1"/>
    <property type="gene ID" value="Solyc10g049390.1"/>
</dbReference>
<dbReference type="AlphaFoldDB" id="K4D096"/>
<evidence type="ECO:0000313" key="1">
    <source>
        <dbReference type="EnsemblPlants" id="Solyc10g049390.1.1"/>
    </source>
</evidence>
<dbReference type="Proteomes" id="UP000004994">
    <property type="component" value="Chromosome 10"/>
</dbReference>
<protein>
    <submittedName>
        <fullName evidence="1">Uncharacterized protein</fullName>
    </submittedName>
</protein>
<accession>K4D096</accession>
<dbReference type="HOGENOM" id="CLU_2227887_0_0_1"/>